<evidence type="ECO:0000313" key="3">
    <source>
        <dbReference type="Proteomes" id="UP000245489"/>
    </source>
</evidence>
<evidence type="ECO:0000256" key="1">
    <source>
        <dbReference type="SAM" id="SignalP"/>
    </source>
</evidence>
<name>A0A316EU59_9BACT</name>
<evidence type="ECO:0008006" key="4">
    <source>
        <dbReference type="Google" id="ProtNLM"/>
    </source>
</evidence>
<proteinExistence type="predicted"/>
<sequence>MKKLLTISLILSLSLILTDRVNAQRRNAPTKNTSKEVTDEENFKSILSFGLTTNTNSGLLGGIAARKEIAINNNALHRQFHYIGLEIVTVNHLKESTANVGGTGGSYVYGKQNYLFAIRPQYGREINLFRKSSEGGVNVNGILAAGPTIGLLKPYYVQVYYGRGITRDEIFDPKKHTSSNIAGSGGLFEGLGEAKFVPGVNLKAALNFELDAFRQSNISLEVGFLAEAYTQKMNIMAFAENRSVFTSGYLTVFFGGKK</sequence>
<comment type="caution">
    <text evidence="2">The sequence shown here is derived from an EMBL/GenBank/DDBJ whole genome shotgun (WGS) entry which is preliminary data.</text>
</comment>
<feature type="signal peptide" evidence="1">
    <location>
        <begin position="1"/>
        <end position="23"/>
    </location>
</feature>
<dbReference type="EMBL" id="QGGO01000010">
    <property type="protein sequence ID" value="PWK26734.1"/>
    <property type="molecule type" value="Genomic_DNA"/>
</dbReference>
<reference evidence="2 3" key="1">
    <citation type="submission" date="2018-05" db="EMBL/GenBank/DDBJ databases">
        <title>Genomic Encyclopedia of Archaeal and Bacterial Type Strains, Phase II (KMG-II): from individual species to whole genera.</title>
        <authorList>
            <person name="Goeker M."/>
        </authorList>
    </citation>
    <scope>NUCLEOTIDE SEQUENCE [LARGE SCALE GENOMIC DNA]</scope>
    <source>
        <strain evidence="2 3">DSM 22214</strain>
    </source>
</reference>
<organism evidence="2 3">
    <name type="scientific">Arcicella aurantiaca</name>
    <dbReference type="NCBI Taxonomy" id="591202"/>
    <lineage>
        <taxon>Bacteria</taxon>
        <taxon>Pseudomonadati</taxon>
        <taxon>Bacteroidota</taxon>
        <taxon>Cytophagia</taxon>
        <taxon>Cytophagales</taxon>
        <taxon>Flectobacillaceae</taxon>
        <taxon>Arcicella</taxon>
    </lineage>
</organism>
<accession>A0A316EU59</accession>
<gene>
    <name evidence="2" type="ORF">LV89_02243</name>
</gene>
<keyword evidence="1" id="KW-0732">Signal</keyword>
<dbReference type="RefSeq" id="WP_146199142.1">
    <property type="nucleotide sequence ID" value="NZ_QGGO01000010.1"/>
</dbReference>
<dbReference type="Proteomes" id="UP000245489">
    <property type="component" value="Unassembled WGS sequence"/>
</dbReference>
<evidence type="ECO:0000313" key="2">
    <source>
        <dbReference type="EMBL" id="PWK26734.1"/>
    </source>
</evidence>
<dbReference type="OrthoDB" id="1523667at2"/>
<keyword evidence="3" id="KW-1185">Reference proteome</keyword>
<feature type="chain" id="PRO_5016336295" description="Outer membrane protein with beta-barrel domain" evidence="1">
    <location>
        <begin position="24"/>
        <end position="258"/>
    </location>
</feature>
<dbReference type="AlphaFoldDB" id="A0A316EU59"/>
<protein>
    <recommendedName>
        <fullName evidence="4">Outer membrane protein with beta-barrel domain</fullName>
    </recommendedName>
</protein>